<accession>A0ABD0J0D3</accession>
<sequence length="57" mass="6047">SDTETGKVLSDVKQEVSETEPEVANAAPEVEVKTEVDVPAEGVHETIVQSGPEVRVT</sequence>
<dbReference type="AlphaFoldDB" id="A0ABD0J0D3"/>
<keyword evidence="3" id="KW-1185">Reference proteome</keyword>
<proteinExistence type="predicted"/>
<protein>
    <submittedName>
        <fullName evidence="2">Uncharacterized protein</fullName>
    </submittedName>
</protein>
<organism evidence="2 3">
    <name type="scientific">Batillaria attramentaria</name>
    <dbReference type="NCBI Taxonomy" id="370345"/>
    <lineage>
        <taxon>Eukaryota</taxon>
        <taxon>Metazoa</taxon>
        <taxon>Spiralia</taxon>
        <taxon>Lophotrochozoa</taxon>
        <taxon>Mollusca</taxon>
        <taxon>Gastropoda</taxon>
        <taxon>Caenogastropoda</taxon>
        <taxon>Sorbeoconcha</taxon>
        <taxon>Cerithioidea</taxon>
        <taxon>Batillariidae</taxon>
        <taxon>Batillaria</taxon>
    </lineage>
</organism>
<feature type="non-terminal residue" evidence="2">
    <location>
        <position position="1"/>
    </location>
</feature>
<comment type="caution">
    <text evidence="2">The sequence shown here is derived from an EMBL/GenBank/DDBJ whole genome shotgun (WGS) entry which is preliminary data.</text>
</comment>
<evidence type="ECO:0000313" key="3">
    <source>
        <dbReference type="Proteomes" id="UP001519460"/>
    </source>
</evidence>
<evidence type="ECO:0000256" key="1">
    <source>
        <dbReference type="SAM" id="MobiDB-lite"/>
    </source>
</evidence>
<name>A0ABD0J0D3_9CAEN</name>
<feature type="region of interest" description="Disordered" evidence="1">
    <location>
        <begin position="1"/>
        <end position="26"/>
    </location>
</feature>
<dbReference type="EMBL" id="JACVVK020000795">
    <property type="protein sequence ID" value="KAK7445352.1"/>
    <property type="molecule type" value="Genomic_DNA"/>
</dbReference>
<gene>
    <name evidence="2" type="ORF">BaRGS_00040358</name>
</gene>
<reference evidence="2 3" key="1">
    <citation type="journal article" date="2023" name="Sci. Data">
        <title>Genome assembly of the Korean intertidal mud-creeper Batillaria attramentaria.</title>
        <authorList>
            <person name="Patra A.K."/>
            <person name="Ho P.T."/>
            <person name="Jun S."/>
            <person name="Lee S.J."/>
            <person name="Kim Y."/>
            <person name="Won Y.J."/>
        </authorList>
    </citation>
    <scope>NUCLEOTIDE SEQUENCE [LARGE SCALE GENOMIC DNA]</scope>
    <source>
        <strain evidence="2">Wonlab-2016</strain>
    </source>
</reference>
<dbReference type="Proteomes" id="UP001519460">
    <property type="component" value="Unassembled WGS sequence"/>
</dbReference>
<evidence type="ECO:0000313" key="2">
    <source>
        <dbReference type="EMBL" id="KAK7445352.1"/>
    </source>
</evidence>